<dbReference type="AlphaFoldDB" id="A0A7K2IR46"/>
<dbReference type="RefSeq" id="WP_161110756.1">
    <property type="nucleotide sequence ID" value="NZ_JAYMRS010000011.1"/>
</dbReference>
<comment type="caution">
    <text evidence="2">The sequence shown here is derived from an EMBL/GenBank/DDBJ whole genome shotgun (WGS) entry which is preliminary data.</text>
</comment>
<proteinExistence type="predicted"/>
<reference evidence="1 4" key="2">
    <citation type="submission" date="2024-01" db="EMBL/GenBank/DDBJ databases">
        <title>Genome mining of biosynthetic gene clusters to explore secondary metabolites of Streptomyces sp.</title>
        <authorList>
            <person name="Baig A."/>
            <person name="Ajitkumar Shintre N."/>
            <person name="Kumar H."/>
            <person name="Anbarasu A."/>
            <person name="Ramaiah S."/>
        </authorList>
    </citation>
    <scope>NUCLEOTIDE SEQUENCE [LARGE SCALE GENOMIC DNA]</scope>
    <source>
        <strain evidence="1 4">A01</strain>
    </source>
</reference>
<name>A0A7K2IR46_9ACTN</name>
<reference evidence="2 3" key="1">
    <citation type="journal article" date="2019" name="Nat. Commun.">
        <title>The antimicrobial potential of Streptomyces from insect microbiomes.</title>
        <authorList>
            <person name="Chevrette M.G."/>
            <person name="Carlson C.M."/>
            <person name="Ortega H.E."/>
            <person name="Thomas C."/>
            <person name="Ananiev G.E."/>
            <person name="Barns K.J."/>
            <person name="Book A.J."/>
            <person name="Cagnazzo J."/>
            <person name="Carlos C."/>
            <person name="Flanigan W."/>
            <person name="Grubbs K.J."/>
            <person name="Horn H.A."/>
            <person name="Hoffmann F.M."/>
            <person name="Klassen J.L."/>
            <person name="Knack J.J."/>
            <person name="Lewin G.R."/>
            <person name="McDonald B.R."/>
            <person name="Muller L."/>
            <person name="Melo W.G.P."/>
            <person name="Pinto-Tomas A.A."/>
            <person name="Schmitz A."/>
            <person name="Wendt-Pienkowski E."/>
            <person name="Wildman S."/>
            <person name="Zhao M."/>
            <person name="Zhang F."/>
            <person name="Bugni T.S."/>
            <person name="Andes D.R."/>
            <person name="Pupo M.T."/>
            <person name="Currie C.R."/>
        </authorList>
    </citation>
    <scope>NUCLEOTIDE SEQUENCE [LARGE SCALE GENOMIC DNA]</scope>
    <source>
        <strain evidence="2 3">SID5840</strain>
    </source>
</reference>
<accession>A0A7K2IR46</accession>
<gene>
    <name evidence="2" type="ORF">GTW20_09300</name>
    <name evidence="1" type="ORF">VSQ78_22810</name>
</gene>
<evidence type="ECO:0000313" key="1">
    <source>
        <dbReference type="EMBL" id="MFB8770541.1"/>
    </source>
</evidence>
<evidence type="ECO:0000313" key="4">
    <source>
        <dbReference type="Proteomes" id="UP001585053"/>
    </source>
</evidence>
<evidence type="ECO:0000313" key="3">
    <source>
        <dbReference type="Proteomes" id="UP000467124"/>
    </source>
</evidence>
<evidence type="ECO:0000313" key="2">
    <source>
        <dbReference type="EMBL" id="MYR32462.1"/>
    </source>
</evidence>
<dbReference type="EMBL" id="WWHY01000001">
    <property type="protein sequence ID" value="MYR32462.1"/>
    <property type="molecule type" value="Genomic_DNA"/>
</dbReference>
<protein>
    <recommendedName>
        <fullName evidence="5">GNAT family N-acetyltransferase</fullName>
    </recommendedName>
</protein>
<dbReference type="Proteomes" id="UP001585053">
    <property type="component" value="Unassembled WGS sequence"/>
</dbReference>
<keyword evidence="4" id="KW-1185">Reference proteome</keyword>
<dbReference type="Proteomes" id="UP000467124">
    <property type="component" value="Unassembled WGS sequence"/>
</dbReference>
<sequence length="187" mass="20676">MSSPQLASRRVMLRPTRFENREEIIEVLDGSGLEDVRGAGVFLGSLPEDLGTLDAAFLVEERSQGSTVGVCAVFGVDSDEKSAQVSILVEDGSPILGVGVETYVFFIGHVFSEWDVNNIHFWSTEELVGMIPVGQAVISESRGADEERDGESANRARAFTIEREVWEIQSHRFRSWIMRGPQKSRAS</sequence>
<organism evidence="2 3">
    <name type="scientific">Nocardiopsis alba</name>
    <dbReference type="NCBI Taxonomy" id="53437"/>
    <lineage>
        <taxon>Bacteria</taxon>
        <taxon>Bacillati</taxon>
        <taxon>Actinomycetota</taxon>
        <taxon>Actinomycetes</taxon>
        <taxon>Streptosporangiales</taxon>
        <taxon>Nocardiopsidaceae</taxon>
        <taxon>Nocardiopsis</taxon>
    </lineage>
</organism>
<dbReference type="EMBL" id="JAYMRS010000011">
    <property type="protein sequence ID" value="MFB8770541.1"/>
    <property type="molecule type" value="Genomic_DNA"/>
</dbReference>
<evidence type="ECO:0008006" key="5">
    <source>
        <dbReference type="Google" id="ProtNLM"/>
    </source>
</evidence>